<dbReference type="Pfam" id="PF03741">
    <property type="entry name" value="TerC"/>
    <property type="match status" value="1"/>
</dbReference>
<evidence type="ECO:0000256" key="2">
    <source>
        <dbReference type="ARBA" id="ARBA00007511"/>
    </source>
</evidence>
<dbReference type="Proteomes" id="UP000192569">
    <property type="component" value="Chromosome I"/>
</dbReference>
<comment type="subcellular location">
    <subcellularLocation>
        <location evidence="1">Membrane</location>
        <topology evidence="1">Multi-pass membrane protein</topology>
    </subcellularLocation>
</comment>
<organism evidence="7 8">
    <name type="scientific">Thermanaeromonas toyohensis ToBE</name>
    <dbReference type="NCBI Taxonomy" id="698762"/>
    <lineage>
        <taxon>Bacteria</taxon>
        <taxon>Bacillati</taxon>
        <taxon>Bacillota</taxon>
        <taxon>Clostridia</taxon>
        <taxon>Neomoorellales</taxon>
        <taxon>Neomoorellaceae</taxon>
        <taxon>Thermanaeromonas</taxon>
    </lineage>
</organism>
<evidence type="ECO:0000256" key="6">
    <source>
        <dbReference type="SAM" id="Phobius"/>
    </source>
</evidence>
<dbReference type="NCBIfam" id="TIGR03717">
    <property type="entry name" value="R_switched_YjbE"/>
    <property type="match status" value="1"/>
</dbReference>
<evidence type="ECO:0000256" key="3">
    <source>
        <dbReference type="ARBA" id="ARBA00022692"/>
    </source>
</evidence>
<dbReference type="PANTHER" id="PTHR30238">
    <property type="entry name" value="MEMBRANE BOUND PREDICTED REDOX MODULATOR"/>
    <property type="match status" value="1"/>
</dbReference>
<sequence>MGYALTNVGSFLYAVLAIVIIDLALSGDNAAVIGLAIKDLPVEQRKTAAIIGAGGAILLRVILTAIATLLLKIPYLSAIGGAILLFITWKLVKQEEEEEKVASSTRFWSAVVTIIVADLSMAFDNVMGVAGAAHGNVWLVIFGLALSIPILVAGSNWLASLMNKYPLIIYVGAGVLAHTAFKMIFHDGGLALAEHIGVMLVGVIPVLAGIMVVAWGVVENKRKQRRVGKGSLELPKVE</sequence>
<protein>
    <submittedName>
        <fullName evidence="7">Integral membrane protein, YjbE family</fullName>
    </submittedName>
</protein>
<proteinExistence type="inferred from homology"/>
<feature type="transmembrane region" description="Helical" evidence="6">
    <location>
        <begin position="165"/>
        <end position="184"/>
    </location>
</feature>
<dbReference type="OrthoDB" id="5295733at2"/>
<reference evidence="7 8" key="1">
    <citation type="submission" date="2017-04" db="EMBL/GenBank/DDBJ databases">
        <authorList>
            <person name="Afonso C.L."/>
            <person name="Miller P.J."/>
            <person name="Scott M.A."/>
            <person name="Spackman E."/>
            <person name="Goraichik I."/>
            <person name="Dimitrov K.M."/>
            <person name="Suarez D.L."/>
            <person name="Swayne D.E."/>
        </authorList>
    </citation>
    <scope>NUCLEOTIDE SEQUENCE [LARGE SCALE GENOMIC DNA]</scope>
    <source>
        <strain evidence="7 8">ToBE</strain>
    </source>
</reference>
<dbReference type="RefSeq" id="WP_084666633.1">
    <property type="nucleotide sequence ID" value="NZ_LT838272.1"/>
</dbReference>
<comment type="similarity">
    <text evidence="2">Belongs to the TerC family.</text>
</comment>
<keyword evidence="3 6" id="KW-0812">Transmembrane</keyword>
<evidence type="ECO:0000256" key="5">
    <source>
        <dbReference type="ARBA" id="ARBA00023136"/>
    </source>
</evidence>
<gene>
    <name evidence="7" type="ORF">SAMN00808754_2962</name>
</gene>
<feature type="transmembrane region" description="Helical" evidence="6">
    <location>
        <begin position="104"/>
        <end position="123"/>
    </location>
</feature>
<keyword evidence="8" id="KW-1185">Reference proteome</keyword>
<feature type="transmembrane region" description="Helical" evidence="6">
    <location>
        <begin position="135"/>
        <end position="153"/>
    </location>
</feature>
<name>A0A1W1W1R6_9FIRM</name>
<accession>A0A1W1W1R6</accession>
<feature type="transmembrane region" description="Helical" evidence="6">
    <location>
        <begin position="12"/>
        <end position="36"/>
    </location>
</feature>
<dbReference type="GO" id="GO:0016020">
    <property type="term" value="C:membrane"/>
    <property type="evidence" value="ECO:0007669"/>
    <property type="project" value="UniProtKB-SubCell"/>
</dbReference>
<feature type="transmembrane region" description="Helical" evidence="6">
    <location>
        <begin position="196"/>
        <end position="218"/>
    </location>
</feature>
<feature type="transmembrane region" description="Helical" evidence="6">
    <location>
        <begin position="48"/>
        <end position="67"/>
    </location>
</feature>
<evidence type="ECO:0000313" key="7">
    <source>
        <dbReference type="EMBL" id="SMB99565.1"/>
    </source>
</evidence>
<keyword evidence="4 6" id="KW-1133">Transmembrane helix</keyword>
<dbReference type="PANTHER" id="PTHR30238:SF4">
    <property type="entry name" value="SLL1022 PROTEIN"/>
    <property type="match status" value="1"/>
</dbReference>
<dbReference type="InterPro" id="IPR005496">
    <property type="entry name" value="Integral_membrane_TerC"/>
</dbReference>
<keyword evidence="5 6" id="KW-0472">Membrane</keyword>
<evidence type="ECO:0000256" key="1">
    <source>
        <dbReference type="ARBA" id="ARBA00004141"/>
    </source>
</evidence>
<feature type="transmembrane region" description="Helical" evidence="6">
    <location>
        <begin position="73"/>
        <end position="92"/>
    </location>
</feature>
<dbReference type="EMBL" id="LT838272">
    <property type="protein sequence ID" value="SMB99565.1"/>
    <property type="molecule type" value="Genomic_DNA"/>
</dbReference>
<evidence type="ECO:0000256" key="4">
    <source>
        <dbReference type="ARBA" id="ARBA00022989"/>
    </source>
</evidence>
<evidence type="ECO:0000313" key="8">
    <source>
        <dbReference type="Proteomes" id="UP000192569"/>
    </source>
</evidence>
<dbReference type="InterPro" id="IPR022301">
    <property type="entry name" value="Integral_membrane_YjbE"/>
</dbReference>
<dbReference type="AlphaFoldDB" id="A0A1W1W1R6"/>